<dbReference type="InterPro" id="IPR001394">
    <property type="entry name" value="Peptidase_C19_UCH"/>
</dbReference>
<evidence type="ECO:0000256" key="8">
    <source>
        <dbReference type="SAM" id="MobiDB-lite"/>
    </source>
</evidence>
<dbReference type="Gene3D" id="2.20.70.10">
    <property type="match status" value="1"/>
</dbReference>
<keyword evidence="5" id="KW-0833">Ubl conjugation pathway</keyword>
<dbReference type="SUPFAM" id="SSF140856">
    <property type="entry name" value="USP8 N-terminal domain-like"/>
    <property type="match status" value="1"/>
</dbReference>
<dbReference type="InterPro" id="IPR001763">
    <property type="entry name" value="Rhodanese-like_dom"/>
</dbReference>
<dbReference type="SMART" id="SM00456">
    <property type="entry name" value="WW"/>
    <property type="match status" value="1"/>
</dbReference>
<dbReference type="SUPFAM" id="SSF51045">
    <property type="entry name" value="WW domain"/>
    <property type="match status" value="1"/>
</dbReference>
<feature type="region of interest" description="Disordered" evidence="8">
    <location>
        <begin position="533"/>
        <end position="579"/>
    </location>
</feature>
<dbReference type="InterPro" id="IPR001202">
    <property type="entry name" value="WW_dom"/>
</dbReference>
<evidence type="ECO:0000256" key="5">
    <source>
        <dbReference type="ARBA" id="ARBA00022786"/>
    </source>
</evidence>
<dbReference type="SUPFAM" id="SSF52821">
    <property type="entry name" value="Rhodanese/Cell cycle control phosphatase"/>
    <property type="match status" value="1"/>
</dbReference>
<evidence type="ECO:0000313" key="13">
    <source>
        <dbReference type="Proteomes" id="UP000230750"/>
    </source>
</evidence>
<evidence type="ECO:0000259" key="11">
    <source>
        <dbReference type="PROSITE" id="PS50235"/>
    </source>
</evidence>
<dbReference type="PANTHER" id="PTHR21646">
    <property type="entry name" value="UBIQUITIN CARBOXYL-TERMINAL HYDROLASE"/>
    <property type="match status" value="1"/>
</dbReference>
<keyword evidence="4" id="KW-0645">Protease</keyword>
<dbReference type="GO" id="GO:0004843">
    <property type="term" value="F:cysteine-type deubiquitinase activity"/>
    <property type="evidence" value="ECO:0007669"/>
    <property type="project" value="UniProtKB-EC"/>
</dbReference>
<feature type="region of interest" description="Disordered" evidence="8">
    <location>
        <begin position="617"/>
        <end position="714"/>
    </location>
</feature>
<evidence type="ECO:0000256" key="7">
    <source>
        <dbReference type="ARBA" id="ARBA00022807"/>
    </source>
</evidence>
<comment type="catalytic activity">
    <reaction evidence="1">
        <text>Thiol-dependent hydrolysis of ester, thioester, amide, peptide and isopeptide bonds formed by the C-terminal Gly of ubiquitin (a 76-residue protein attached to proteins as an intracellular targeting signal).</text>
        <dbReference type="EC" id="3.4.19.12"/>
    </reaction>
</comment>
<feature type="compositionally biased region" description="Polar residues" evidence="8">
    <location>
        <begin position="328"/>
        <end position="343"/>
    </location>
</feature>
<evidence type="ECO:0000256" key="1">
    <source>
        <dbReference type="ARBA" id="ARBA00000707"/>
    </source>
</evidence>
<feature type="compositionally biased region" description="Basic and acidic residues" evidence="8">
    <location>
        <begin position="686"/>
        <end position="702"/>
    </location>
</feature>
<accession>A0A2G8L7Z8</accession>
<dbReference type="InterPro" id="IPR028889">
    <property type="entry name" value="USP"/>
</dbReference>
<dbReference type="PROSITE" id="PS50206">
    <property type="entry name" value="RHODANESE_3"/>
    <property type="match status" value="1"/>
</dbReference>
<comment type="similarity">
    <text evidence="2">Belongs to the peptidase C19 family.</text>
</comment>
<dbReference type="EC" id="3.4.19.12" evidence="3"/>
<evidence type="ECO:0000256" key="2">
    <source>
        <dbReference type="ARBA" id="ARBA00009085"/>
    </source>
</evidence>
<feature type="domain" description="WW" evidence="9">
    <location>
        <begin position="576"/>
        <end position="610"/>
    </location>
</feature>
<dbReference type="PANTHER" id="PTHR21646:SF24">
    <property type="entry name" value="UBIQUITIN CARBOXYL-TERMINAL HYDROLASE"/>
    <property type="match status" value="1"/>
</dbReference>
<evidence type="ECO:0000256" key="6">
    <source>
        <dbReference type="ARBA" id="ARBA00022801"/>
    </source>
</evidence>
<evidence type="ECO:0000256" key="3">
    <source>
        <dbReference type="ARBA" id="ARBA00012759"/>
    </source>
</evidence>
<organism evidence="12 13">
    <name type="scientific">Stichopus japonicus</name>
    <name type="common">Sea cucumber</name>
    <dbReference type="NCBI Taxonomy" id="307972"/>
    <lineage>
        <taxon>Eukaryota</taxon>
        <taxon>Metazoa</taxon>
        <taxon>Echinodermata</taxon>
        <taxon>Eleutherozoa</taxon>
        <taxon>Echinozoa</taxon>
        <taxon>Holothuroidea</taxon>
        <taxon>Aspidochirotacea</taxon>
        <taxon>Aspidochirotida</taxon>
        <taxon>Stichopodidae</taxon>
        <taxon>Apostichopus</taxon>
    </lineage>
</organism>
<dbReference type="EMBL" id="MRZV01000177">
    <property type="protein sequence ID" value="PIK56391.1"/>
    <property type="molecule type" value="Genomic_DNA"/>
</dbReference>
<dbReference type="Gene3D" id="1.20.58.80">
    <property type="entry name" value="Phosphotransferase system, lactose/cellobiose-type IIA subunit"/>
    <property type="match status" value="1"/>
</dbReference>
<dbReference type="Pfam" id="PF00397">
    <property type="entry name" value="WW"/>
    <property type="match status" value="1"/>
</dbReference>
<feature type="compositionally biased region" description="Basic and acidic residues" evidence="8">
    <location>
        <begin position="550"/>
        <end position="562"/>
    </location>
</feature>
<evidence type="ECO:0000256" key="4">
    <source>
        <dbReference type="ARBA" id="ARBA00022670"/>
    </source>
</evidence>
<dbReference type="InterPro" id="IPR036020">
    <property type="entry name" value="WW_dom_sf"/>
</dbReference>
<evidence type="ECO:0000259" key="10">
    <source>
        <dbReference type="PROSITE" id="PS50206"/>
    </source>
</evidence>
<dbReference type="CDD" id="cd00201">
    <property type="entry name" value="WW"/>
    <property type="match status" value="1"/>
</dbReference>
<name>A0A2G8L7Z8_STIJA</name>
<dbReference type="PROSITE" id="PS50235">
    <property type="entry name" value="USP_3"/>
    <property type="match status" value="1"/>
</dbReference>
<dbReference type="PROSITE" id="PS00973">
    <property type="entry name" value="USP_2"/>
    <property type="match status" value="1"/>
</dbReference>
<dbReference type="STRING" id="307972.A0A2G8L7Z8"/>
<dbReference type="CDD" id="cd02674">
    <property type="entry name" value="Peptidase_C19R"/>
    <property type="match status" value="1"/>
</dbReference>
<dbReference type="InterPro" id="IPR038765">
    <property type="entry name" value="Papain-like_cys_pep_sf"/>
</dbReference>
<sequence>MPTADKKQLYLGKSLADLNKQVEKTVNKKDPQKLAKTADKVLGAADSAYKNLDEERGFILYMRYVFCWKIIRQSSAYKKDSKYYDNFFGKKNIKRAIDHADELSGSLESRYQDKKEEEELKDKLSKGVEQEAVNGDVDGAQQNGVEDLPEEKTLGAGGCLKAKYLYDAIRGKDFSVLVMDVRSSSQYSESQIKDIPSINVPMEIIKAGATVVAIEKGLSADYRKEWNRRGDFDYIVLMDWDSTVGGLKHGSTLASLKDALYKWDSFKTLKHEPLILEGGYVDWILRYPMFSTNSRVTKPPSYESLMKPKGSLDFDYPEMDEKPPAPTPTQEDSSVTPATTSGQIPPKSTPSVNRTLKPLVSSGNPSPVNGLTTPVVSKNGGNAQEKGQNPNQTAMDGQPGQPKLVSPSTPVNQWNGDVHQDQRKPQIPAVDRASKPPQKVKGSVADGLDSKNEPEDKKVANGDAEEKLERERQEQADAAERQELERLRQKEEEVRGQLEKMRMEKTRIENSELKKENLALEEKIRQYQEEMTSLTSEMETHKSRLNAKPQTEKDATHSEGKSKTAHVAPPAANKATNLPAGWEMKWHEKNQRYFYVDHSTKTSHWELPAKATSLPAAVEKTSKPAAAAKEQTKPDSLKLAKPAPSSSPERQPQGTTRVPLKSESTESPVQTTLKRSFSSPNIAKMVVDEEQSRKIPAFDRNKKPANRPTPAQRLHQQQLVVRKRNLDPVYGSQARALTGLRNLGNTCFMNSVVQCLSNTSLLSKYFLEDTYLNDINQNNPLGRKGEVAVEFAVVVKALWAGQYKSIAPRDLLRTVIKYVPEFNQKIGHHHDSQEFLVFLMDGLHEDLNEVRERQYVKEEDFSNLPPLQGSMQSWKNHQILNRSIIVTLFQGQFRSVVRCLHCKNESVKYEAFMFLELPIPSRTKCTLQECLQKFQSEEKLAGDNATLCSKCKRLRDSVKVIRISRLPPILIIHLKRFYFEGMWRQKLQTNIDYPVTNFDMRMFTENKVDPGRVFYNLYAVSNHTGGLDGGHYTAYCKSAVNQRWYKYDDTDVYEYSVGKIRSSGAYILFYSSLPLTEP</sequence>
<feature type="compositionally biased region" description="Polar residues" evidence="8">
    <location>
        <begin position="406"/>
        <end position="415"/>
    </location>
</feature>
<keyword evidence="7" id="KW-0788">Thiol protease</keyword>
<feature type="region of interest" description="Disordered" evidence="8">
    <location>
        <begin position="297"/>
        <end position="498"/>
    </location>
</feature>
<comment type="caution">
    <text evidence="12">The sequence shown here is derived from an EMBL/GenBank/DDBJ whole genome shotgun (WGS) entry which is preliminary data.</text>
</comment>
<evidence type="ECO:0000313" key="12">
    <source>
        <dbReference type="EMBL" id="PIK56391.1"/>
    </source>
</evidence>
<reference evidence="12 13" key="1">
    <citation type="journal article" date="2017" name="PLoS Biol.">
        <title>The sea cucumber genome provides insights into morphological evolution and visceral regeneration.</title>
        <authorList>
            <person name="Zhang X."/>
            <person name="Sun L."/>
            <person name="Yuan J."/>
            <person name="Sun Y."/>
            <person name="Gao Y."/>
            <person name="Zhang L."/>
            <person name="Li S."/>
            <person name="Dai H."/>
            <person name="Hamel J.F."/>
            <person name="Liu C."/>
            <person name="Yu Y."/>
            <person name="Liu S."/>
            <person name="Lin W."/>
            <person name="Guo K."/>
            <person name="Jin S."/>
            <person name="Xu P."/>
            <person name="Storey K.B."/>
            <person name="Huan P."/>
            <person name="Zhang T."/>
            <person name="Zhou Y."/>
            <person name="Zhang J."/>
            <person name="Lin C."/>
            <person name="Li X."/>
            <person name="Xing L."/>
            <person name="Huo D."/>
            <person name="Sun M."/>
            <person name="Wang L."/>
            <person name="Mercier A."/>
            <person name="Li F."/>
            <person name="Yang H."/>
            <person name="Xiang J."/>
        </authorList>
    </citation>
    <scope>NUCLEOTIDE SEQUENCE [LARGE SCALE GENOMIC DNA]</scope>
    <source>
        <strain evidence="12">Shaxun</strain>
        <tissue evidence="12">Muscle</tissue>
    </source>
</reference>
<dbReference type="GO" id="GO:0016579">
    <property type="term" value="P:protein deubiquitination"/>
    <property type="evidence" value="ECO:0007669"/>
    <property type="project" value="InterPro"/>
</dbReference>
<dbReference type="OrthoDB" id="292964at2759"/>
<evidence type="ECO:0000259" key="9">
    <source>
        <dbReference type="PROSITE" id="PS50020"/>
    </source>
</evidence>
<dbReference type="PROSITE" id="PS50020">
    <property type="entry name" value="WW_DOMAIN_2"/>
    <property type="match status" value="1"/>
</dbReference>
<feature type="compositionally biased region" description="Polar residues" evidence="8">
    <location>
        <begin position="665"/>
        <end position="681"/>
    </location>
</feature>
<dbReference type="AlphaFoldDB" id="A0A2G8L7Z8"/>
<gene>
    <name evidence="12" type="ORF">BSL78_06704</name>
</gene>
<dbReference type="GO" id="GO:0006508">
    <property type="term" value="P:proteolysis"/>
    <property type="evidence" value="ECO:0007669"/>
    <property type="project" value="UniProtKB-KW"/>
</dbReference>
<dbReference type="Gene3D" id="3.40.250.10">
    <property type="entry name" value="Rhodanese-like domain"/>
    <property type="match status" value="1"/>
</dbReference>
<dbReference type="InterPro" id="IPR018200">
    <property type="entry name" value="USP_CS"/>
</dbReference>
<dbReference type="Proteomes" id="UP000230750">
    <property type="component" value="Unassembled WGS sequence"/>
</dbReference>
<feature type="compositionally biased region" description="Polar residues" evidence="8">
    <location>
        <begin position="644"/>
        <end position="656"/>
    </location>
</feature>
<dbReference type="Gene3D" id="3.90.70.10">
    <property type="entry name" value="Cysteine proteinases"/>
    <property type="match status" value="1"/>
</dbReference>
<keyword evidence="13" id="KW-1185">Reference proteome</keyword>
<dbReference type="SUPFAM" id="SSF54001">
    <property type="entry name" value="Cysteine proteinases"/>
    <property type="match status" value="1"/>
</dbReference>
<proteinExistence type="inferred from homology"/>
<dbReference type="PROSITE" id="PS00972">
    <property type="entry name" value="USP_1"/>
    <property type="match status" value="1"/>
</dbReference>
<keyword evidence="6 12" id="KW-0378">Hydrolase</keyword>
<feature type="compositionally biased region" description="Polar residues" evidence="8">
    <location>
        <begin position="361"/>
        <end position="395"/>
    </location>
</feature>
<dbReference type="InterPro" id="IPR015063">
    <property type="entry name" value="USP8_dimer"/>
</dbReference>
<feature type="domain" description="Rhodanese" evidence="10">
    <location>
        <begin position="172"/>
        <end position="292"/>
    </location>
</feature>
<dbReference type="InterPro" id="IPR036873">
    <property type="entry name" value="Rhodanese-like_dom_sf"/>
</dbReference>
<feature type="compositionally biased region" description="Basic and acidic residues" evidence="8">
    <location>
        <begin position="448"/>
        <end position="498"/>
    </location>
</feature>
<dbReference type="FunFam" id="3.40.250.10:FF:000017">
    <property type="entry name" value="ubiquitin carboxyl-terminal hydrolase 8"/>
    <property type="match status" value="1"/>
</dbReference>
<dbReference type="Pfam" id="PF00443">
    <property type="entry name" value="UCH"/>
    <property type="match status" value="1"/>
</dbReference>
<dbReference type="Pfam" id="PF08969">
    <property type="entry name" value="USP8_dimer"/>
    <property type="match status" value="1"/>
</dbReference>
<feature type="domain" description="USP" evidence="11">
    <location>
        <begin position="738"/>
        <end position="1073"/>
    </location>
</feature>
<protein>
    <recommendedName>
        <fullName evidence="3">ubiquitinyl hydrolase 1</fullName>
        <ecNumber evidence="3">3.4.19.12</ecNumber>
    </recommendedName>
</protein>
<dbReference type="InterPro" id="IPR050185">
    <property type="entry name" value="Ub_carboxyl-term_hydrolase"/>
</dbReference>